<evidence type="ECO:0000313" key="2">
    <source>
        <dbReference type="Proteomes" id="UP000094056"/>
    </source>
</evidence>
<organism evidence="1 2">
    <name type="scientific">Candidatus Scalindua rubra</name>
    <dbReference type="NCBI Taxonomy" id="1872076"/>
    <lineage>
        <taxon>Bacteria</taxon>
        <taxon>Pseudomonadati</taxon>
        <taxon>Planctomycetota</taxon>
        <taxon>Candidatus Brocadiia</taxon>
        <taxon>Candidatus Brocadiales</taxon>
        <taxon>Candidatus Scalinduaceae</taxon>
        <taxon>Candidatus Scalindua</taxon>
    </lineage>
</organism>
<dbReference type="AlphaFoldDB" id="A0A1E3X2A8"/>
<accession>A0A1E3X2A8</accession>
<gene>
    <name evidence="1" type="ORF">SCARUB_05161</name>
</gene>
<protein>
    <submittedName>
        <fullName evidence="1">Uncharacterized protein</fullName>
    </submittedName>
</protein>
<reference evidence="1 2" key="1">
    <citation type="submission" date="2016-07" db="EMBL/GenBank/DDBJ databases">
        <title>Draft genome of Scalindua rubra, obtained from a brine-seawater interface in the Red Sea, sheds light on salt adaptation in anammox bacteria.</title>
        <authorList>
            <person name="Speth D.R."/>
            <person name="Lagkouvardos I."/>
            <person name="Wang Y."/>
            <person name="Qian P.-Y."/>
            <person name="Dutilh B.E."/>
            <person name="Jetten M.S."/>
        </authorList>
    </citation>
    <scope>NUCLEOTIDE SEQUENCE [LARGE SCALE GENOMIC DNA]</scope>
    <source>
        <strain evidence="1">BSI-1</strain>
    </source>
</reference>
<sequence>MSWIDSLFRKNKTETIEVELLSEADRSIKVKYGVHTTHLPKKLITFKDRRKGIKFK</sequence>
<dbReference type="EMBL" id="MAYW01000392">
    <property type="protein sequence ID" value="ODS29735.1"/>
    <property type="molecule type" value="Genomic_DNA"/>
</dbReference>
<comment type="caution">
    <text evidence="1">The sequence shown here is derived from an EMBL/GenBank/DDBJ whole genome shotgun (WGS) entry which is preliminary data.</text>
</comment>
<name>A0A1E3X2A8_9BACT</name>
<evidence type="ECO:0000313" key="1">
    <source>
        <dbReference type="EMBL" id="ODS29735.1"/>
    </source>
</evidence>
<dbReference type="Proteomes" id="UP000094056">
    <property type="component" value="Unassembled WGS sequence"/>
</dbReference>
<proteinExistence type="predicted"/>